<dbReference type="Proteomes" id="UP001153269">
    <property type="component" value="Unassembled WGS sequence"/>
</dbReference>
<comment type="caution">
    <text evidence="2">The sequence shown here is derived from an EMBL/GenBank/DDBJ whole genome shotgun (WGS) entry which is preliminary data.</text>
</comment>
<organism evidence="2 3">
    <name type="scientific">Pleuronectes platessa</name>
    <name type="common">European plaice</name>
    <dbReference type="NCBI Taxonomy" id="8262"/>
    <lineage>
        <taxon>Eukaryota</taxon>
        <taxon>Metazoa</taxon>
        <taxon>Chordata</taxon>
        <taxon>Craniata</taxon>
        <taxon>Vertebrata</taxon>
        <taxon>Euteleostomi</taxon>
        <taxon>Actinopterygii</taxon>
        <taxon>Neopterygii</taxon>
        <taxon>Teleostei</taxon>
        <taxon>Neoteleostei</taxon>
        <taxon>Acanthomorphata</taxon>
        <taxon>Carangaria</taxon>
        <taxon>Pleuronectiformes</taxon>
        <taxon>Pleuronectoidei</taxon>
        <taxon>Pleuronectidae</taxon>
        <taxon>Pleuronectes</taxon>
    </lineage>
</organism>
<gene>
    <name evidence="2" type="ORF">PLEPLA_LOCUS30882</name>
</gene>
<protein>
    <submittedName>
        <fullName evidence="2">Uncharacterized protein</fullName>
    </submittedName>
</protein>
<dbReference type="EMBL" id="CADEAL010003013">
    <property type="protein sequence ID" value="CAB1443167.1"/>
    <property type="molecule type" value="Genomic_DNA"/>
</dbReference>
<reference evidence="2" key="1">
    <citation type="submission" date="2020-03" db="EMBL/GenBank/DDBJ databases">
        <authorList>
            <person name="Weist P."/>
        </authorList>
    </citation>
    <scope>NUCLEOTIDE SEQUENCE</scope>
</reference>
<keyword evidence="3" id="KW-1185">Reference proteome</keyword>
<sequence>MGETSEAPAPAPRCDKLRREPSCWGLRGKSPADDASPPENSKGSLRRSLRRGSSFSFLTPGPQWDFSLKRKRREKDDSDAVSLCSFDFKAEALSVYQIVLSTKHWWGFTES</sequence>
<evidence type="ECO:0000313" key="3">
    <source>
        <dbReference type="Proteomes" id="UP001153269"/>
    </source>
</evidence>
<proteinExistence type="predicted"/>
<feature type="region of interest" description="Disordered" evidence="1">
    <location>
        <begin position="1"/>
        <end position="62"/>
    </location>
</feature>
<dbReference type="AlphaFoldDB" id="A0A9N7V6S8"/>
<name>A0A9N7V6S8_PLEPL</name>
<evidence type="ECO:0000256" key="1">
    <source>
        <dbReference type="SAM" id="MobiDB-lite"/>
    </source>
</evidence>
<accession>A0A9N7V6S8</accession>
<evidence type="ECO:0000313" key="2">
    <source>
        <dbReference type="EMBL" id="CAB1443167.1"/>
    </source>
</evidence>